<dbReference type="EMBL" id="PQXF01000008">
    <property type="protein sequence ID" value="PXF61104.1"/>
    <property type="molecule type" value="Genomic_DNA"/>
</dbReference>
<dbReference type="Proteomes" id="UP000248329">
    <property type="component" value="Unassembled WGS sequence"/>
</dbReference>
<name>A0AC61L3T7_9EURY</name>
<protein>
    <submittedName>
        <fullName evidence="1">Uncharacterized protein</fullName>
    </submittedName>
</protein>
<reference evidence="1" key="1">
    <citation type="submission" date="2018-01" db="EMBL/GenBank/DDBJ databases">
        <authorList>
            <person name="Krukenberg V."/>
        </authorList>
    </citation>
    <scope>NUCLEOTIDE SEQUENCE</scope>
    <source>
        <strain evidence="1">E20ANME2</strain>
    </source>
</reference>
<comment type="caution">
    <text evidence="1">The sequence shown here is derived from an EMBL/GenBank/DDBJ whole genome shotgun (WGS) entry which is preliminary data.</text>
</comment>
<accession>A0AC61L3T7</accession>
<organism evidence="1 2">
    <name type="scientific">Candidatus Methanogaster sp</name>
    <dbReference type="NCBI Taxonomy" id="3386292"/>
    <lineage>
        <taxon>Archaea</taxon>
        <taxon>Methanobacteriati</taxon>
        <taxon>Methanobacteriota</taxon>
        <taxon>Stenosarchaea group</taxon>
        <taxon>Methanomicrobia</taxon>
        <taxon>Methanosarcinales</taxon>
        <taxon>ANME-2 cluster</taxon>
        <taxon>Candidatus Methanogasteraceae</taxon>
        <taxon>Candidatus Methanogaster</taxon>
    </lineage>
</organism>
<sequence length="144" mass="15771">MGQIGAAVVLFVLLIAASGCISDGKSVIKAKVLVAEDDEGNPEIVSTDVSTETASILRKYQDAPMNTPGVYMKCIHNPQDRGAFIGYWRSVSYTGPGEYELMSELKKVPDDGDRINVIITIEDMDETGRQIKLAKATKQFRWGD</sequence>
<gene>
    <name evidence="1" type="ORF">C4B59_05970</name>
</gene>
<evidence type="ECO:0000313" key="1">
    <source>
        <dbReference type="EMBL" id="PXF61104.1"/>
    </source>
</evidence>
<proteinExistence type="predicted"/>
<evidence type="ECO:0000313" key="2">
    <source>
        <dbReference type="Proteomes" id="UP000248329"/>
    </source>
</evidence>